<sequence length="86" mass="9095">MVASFSGKMAAVEKDAAAQIKELHAKIGQLTVEKDFLERAFAKRCVASEGAGWLIVIILGSVFPVSAGCSGWPGQHGIIAPRVKRS</sequence>
<name>A0A0W8GA31_9ZZZZ</name>
<comment type="caution">
    <text evidence="1">The sequence shown here is derived from an EMBL/GenBank/DDBJ whole genome shotgun (WGS) entry which is preliminary data.</text>
</comment>
<dbReference type="AlphaFoldDB" id="A0A0W8GA31"/>
<evidence type="ECO:0008006" key="2">
    <source>
        <dbReference type="Google" id="ProtNLM"/>
    </source>
</evidence>
<reference evidence="1" key="1">
    <citation type="journal article" date="2015" name="Proc. Natl. Acad. Sci. U.S.A.">
        <title>Networks of energetic and metabolic interactions define dynamics in microbial communities.</title>
        <authorList>
            <person name="Embree M."/>
            <person name="Liu J.K."/>
            <person name="Al-Bassam M.M."/>
            <person name="Zengler K."/>
        </authorList>
    </citation>
    <scope>NUCLEOTIDE SEQUENCE</scope>
</reference>
<gene>
    <name evidence="1" type="ORF">ASZ90_000119</name>
</gene>
<accession>A0A0W8GA31</accession>
<dbReference type="EMBL" id="LNQE01000012">
    <property type="protein sequence ID" value="KUG29978.1"/>
    <property type="molecule type" value="Genomic_DNA"/>
</dbReference>
<organism evidence="1">
    <name type="scientific">hydrocarbon metagenome</name>
    <dbReference type="NCBI Taxonomy" id="938273"/>
    <lineage>
        <taxon>unclassified sequences</taxon>
        <taxon>metagenomes</taxon>
        <taxon>ecological metagenomes</taxon>
    </lineage>
</organism>
<protein>
    <recommendedName>
        <fullName evidence="2">Mobile element protein</fullName>
    </recommendedName>
</protein>
<evidence type="ECO:0000313" key="1">
    <source>
        <dbReference type="EMBL" id="KUG29978.1"/>
    </source>
</evidence>
<proteinExistence type="predicted"/>